<dbReference type="InterPro" id="IPR000524">
    <property type="entry name" value="Tscrpt_reg_HTH_GntR"/>
</dbReference>
<feature type="region of interest" description="Disordered" evidence="4">
    <location>
        <begin position="1"/>
        <end position="30"/>
    </location>
</feature>
<dbReference type="SMART" id="SM00866">
    <property type="entry name" value="UTRA"/>
    <property type="match status" value="1"/>
</dbReference>
<dbReference type="Pfam" id="PF07702">
    <property type="entry name" value="UTRA"/>
    <property type="match status" value="1"/>
</dbReference>
<dbReference type="GO" id="GO:0003700">
    <property type="term" value="F:DNA-binding transcription factor activity"/>
    <property type="evidence" value="ECO:0007669"/>
    <property type="project" value="InterPro"/>
</dbReference>
<keyword evidence="7" id="KW-1185">Reference proteome</keyword>
<dbReference type="GO" id="GO:0045892">
    <property type="term" value="P:negative regulation of DNA-templated transcription"/>
    <property type="evidence" value="ECO:0007669"/>
    <property type="project" value="TreeGrafter"/>
</dbReference>
<dbReference type="PANTHER" id="PTHR44846">
    <property type="entry name" value="MANNOSYL-D-GLYCERATE TRANSPORT/METABOLISM SYSTEM REPRESSOR MNGR-RELATED"/>
    <property type="match status" value="1"/>
</dbReference>
<evidence type="ECO:0000256" key="2">
    <source>
        <dbReference type="ARBA" id="ARBA00023125"/>
    </source>
</evidence>
<dbReference type="PRINTS" id="PR00035">
    <property type="entry name" value="HTHGNTR"/>
</dbReference>
<dbReference type="Pfam" id="PF00392">
    <property type="entry name" value="GntR"/>
    <property type="match status" value="1"/>
</dbReference>
<keyword evidence="3" id="KW-0804">Transcription</keyword>
<name>A0A1K0FQY6_9ACTN</name>
<dbReference type="InterPro" id="IPR011663">
    <property type="entry name" value="UTRA"/>
</dbReference>
<dbReference type="SUPFAM" id="SSF46785">
    <property type="entry name" value="Winged helix' DNA-binding domain"/>
    <property type="match status" value="1"/>
</dbReference>
<dbReference type="Gene3D" id="3.40.1410.10">
    <property type="entry name" value="Chorismate lyase-like"/>
    <property type="match status" value="1"/>
</dbReference>
<dbReference type="PROSITE" id="PS50949">
    <property type="entry name" value="HTH_GNTR"/>
    <property type="match status" value="1"/>
</dbReference>
<dbReference type="InterPro" id="IPR050679">
    <property type="entry name" value="Bact_HTH_transcr_reg"/>
</dbReference>
<evidence type="ECO:0000256" key="4">
    <source>
        <dbReference type="SAM" id="MobiDB-lite"/>
    </source>
</evidence>
<dbReference type="SUPFAM" id="SSF64288">
    <property type="entry name" value="Chorismate lyase-like"/>
    <property type="match status" value="1"/>
</dbReference>
<dbReference type="Gene3D" id="1.10.10.10">
    <property type="entry name" value="Winged helix-like DNA-binding domain superfamily/Winged helix DNA-binding domain"/>
    <property type="match status" value="1"/>
</dbReference>
<proteinExistence type="predicted"/>
<dbReference type="Proteomes" id="UP000182486">
    <property type="component" value="Unassembled WGS sequence"/>
</dbReference>
<keyword evidence="2" id="KW-0238">DNA-binding</keyword>
<evidence type="ECO:0000256" key="1">
    <source>
        <dbReference type="ARBA" id="ARBA00023015"/>
    </source>
</evidence>
<evidence type="ECO:0000256" key="3">
    <source>
        <dbReference type="ARBA" id="ARBA00023163"/>
    </source>
</evidence>
<dbReference type="GO" id="GO:0003677">
    <property type="term" value="F:DNA binding"/>
    <property type="evidence" value="ECO:0007669"/>
    <property type="project" value="UniProtKB-KW"/>
</dbReference>
<dbReference type="EMBL" id="MEIA01000069">
    <property type="protein sequence ID" value="OJF15096.1"/>
    <property type="molecule type" value="Genomic_DNA"/>
</dbReference>
<reference evidence="6 7" key="1">
    <citation type="submission" date="2016-09" db="EMBL/GenBank/DDBJ databases">
        <title>Couchioplanes caeruleus draft genome sequence.</title>
        <authorList>
            <person name="Sheehan J."/>
            <person name="Caffrey P."/>
        </authorList>
    </citation>
    <scope>NUCLEOTIDE SEQUENCE [LARGE SCALE GENOMIC DNA]</scope>
    <source>
        <strain evidence="6 7">DSM 43634</strain>
    </source>
</reference>
<keyword evidence="1" id="KW-0805">Transcription regulation</keyword>
<comment type="caution">
    <text evidence="6">The sequence shown here is derived from an EMBL/GenBank/DDBJ whole genome shotgun (WGS) entry which is preliminary data.</text>
</comment>
<evidence type="ECO:0000259" key="5">
    <source>
        <dbReference type="PROSITE" id="PS50949"/>
    </source>
</evidence>
<dbReference type="AlphaFoldDB" id="A0A1K0FQY6"/>
<protein>
    <submittedName>
        <fullName evidence="6">GntR family transcriptional regulator</fullName>
    </submittedName>
</protein>
<dbReference type="SMART" id="SM00345">
    <property type="entry name" value="HTH_GNTR"/>
    <property type="match status" value="1"/>
</dbReference>
<dbReference type="PANTHER" id="PTHR44846:SF17">
    <property type="entry name" value="GNTR-FAMILY TRANSCRIPTIONAL REGULATOR"/>
    <property type="match status" value="1"/>
</dbReference>
<sequence length="273" mass="29700">MVSRSAEKARETTMRLDPGAAGSLDRARRRRADRARQVADVLRHEVLAGAFPGGHLPREPQLCRDFDVSRNTVREALALLAAEGLVERCPGIGTTVLTEKYAHGLHRLMGLGETMHAQGQITNEVRTAALVRPPAPVAQRLAVPGDEPGVYLERLRRLDGVPLSLDLTYLPRDIGEPLLAADLAGQDIFVLIERLARQPLGTADVSFEAVNADPHSAALLDSPAGAALLMVERLTRLADGRPVDLEWIRFRGDRLTMHGQLQRGSPLPRVIAG</sequence>
<evidence type="ECO:0000313" key="6">
    <source>
        <dbReference type="EMBL" id="OJF15096.1"/>
    </source>
</evidence>
<dbReference type="InterPro" id="IPR028978">
    <property type="entry name" value="Chorismate_lyase_/UTRA_dom_sf"/>
</dbReference>
<evidence type="ECO:0000313" key="7">
    <source>
        <dbReference type="Proteomes" id="UP000182486"/>
    </source>
</evidence>
<gene>
    <name evidence="6" type="ORF">BG844_06485</name>
</gene>
<dbReference type="InterPro" id="IPR036390">
    <property type="entry name" value="WH_DNA-bd_sf"/>
</dbReference>
<dbReference type="InterPro" id="IPR036388">
    <property type="entry name" value="WH-like_DNA-bd_sf"/>
</dbReference>
<feature type="domain" description="HTH gntR-type" evidence="5">
    <location>
        <begin position="32"/>
        <end position="99"/>
    </location>
</feature>
<feature type="compositionally biased region" description="Basic and acidic residues" evidence="4">
    <location>
        <begin position="1"/>
        <end position="14"/>
    </location>
</feature>
<accession>A0A1K0FQY6</accession>
<organism evidence="6 7">
    <name type="scientific">Couchioplanes caeruleus subsp. caeruleus</name>
    <dbReference type="NCBI Taxonomy" id="56427"/>
    <lineage>
        <taxon>Bacteria</taxon>
        <taxon>Bacillati</taxon>
        <taxon>Actinomycetota</taxon>
        <taxon>Actinomycetes</taxon>
        <taxon>Micromonosporales</taxon>
        <taxon>Micromonosporaceae</taxon>
        <taxon>Couchioplanes</taxon>
    </lineage>
</organism>